<dbReference type="InterPro" id="IPR004046">
    <property type="entry name" value="GST_C"/>
</dbReference>
<dbReference type="PANTHER" id="PTHR44051">
    <property type="entry name" value="GLUTATHIONE S-TRANSFERASE-RELATED"/>
    <property type="match status" value="1"/>
</dbReference>
<evidence type="ECO:0000259" key="3">
    <source>
        <dbReference type="PROSITE" id="PS50404"/>
    </source>
</evidence>
<feature type="domain" description="GST C-terminal" evidence="4">
    <location>
        <begin position="94"/>
        <end position="215"/>
    </location>
</feature>
<gene>
    <name evidence="5" type="ORF">H2200_013521</name>
</gene>
<dbReference type="Pfam" id="PF02798">
    <property type="entry name" value="GST_N"/>
    <property type="match status" value="1"/>
</dbReference>
<dbReference type="AlphaFoldDB" id="A0AA38WPX8"/>
<dbReference type="InterPro" id="IPR010987">
    <property type="entry name" value="Glutathione-S-Trfase_C-like"/>
</dbReference>
<evidence type="ECO:0000256" key="1">
    <source>
        <dbReference type="ARBA" id="ARBA00007409"/>
    </source>
</evidence>
<sequence length="215" mass="23400">MGPKLYCCPESGNCYKVRLLASLLDISLEKVELDFFHGAHKTPEFLAINPKGELPALVDGDILLTDSSAVLVYLAGTHPDPGSSKTPSNYWSAEAVEQAQIVDWLAFTASYISGSLSKARAFKAFNWPPNTSEESIKEAKARGVKSLKVLETKLEKSDWLALGRPTVADIAIYVYVALAPMGDISLEPFAAVKAWLERVKALPGYIPLTGLDQPF</sequence>
<dbReference type="InterPro" id="IPR004045">
    <property type="entry name" value="Glutathione_S-Trfase_N"/>
</dbReference>
<dbReference type="InterPro" id="IPR036282">
    <property type="entry name" value="Glutathione-S-Trfase_C_sf"/>
</dbReference>
<dbReference type="PROSITE" id="PS50405">
    <property type="entry name" value="GST_CTER"/>
    <property type="match status" value="1"/>
</dbReference>
<feature type="domain" description="GST N-terminal" evidence="3">
    <location>
        <begin position="1"/>
        <end position="82"/>
    </location>
</feature>
<dbReference type="SFLD" id="SFLDS00019">
    <property type="entry name" value="Glutathione_Transferase_(cytos"/>
    <property type="match status" value="1"/>
</dbReference>
<evidence type="ECO:0000259" key="4">
    <source>
        <dbReference type="PROSITE" id="PS50405"/>
    </source>
</evidence>
<accession>A0AA38WPX8</accession>
<dbReference type="Proteomes" id="UP001172673">
    <property type="component" value="Unassembled WGS sequence"/>
</dbReference>
<proteinExistence type="inferred from homology"/>
<protein>
    <recommendedName>
        <fullName evidence="7">Glutathione S-transferase</fullName>
    </recommendedName>
</protein>
<dbReference type="InterPro" id="IPR040079">
    <property type="entry name" value="Glutathione_S-Trfase"/>
</dbReference>
<evidence type="ECO:0008006" key="7">
    <source>
        <dbReference type="Google" id="ProtNLM"/>
    </source>
</evidence>
<dbReference type="CDD" id="cd03056">
    <property type="entry name" value="GST_N_4"/>
    <property type="match status" value="1"/>
</dbReference>
<organism evidence="5 6">
    <name type="scientific">Cladophialophora chaetospira</name>
    <dbReference type="NCBI Taxonomy" id="386627"/>
    <lineage>
        <taxon>Eukaryota</taxon>
        <taxon>Fungi</taxon>
        <taxon>Dikarya</taxon>
        <taxon>Ascomycota</taxon>
        <taxon>Pezizomycotina</taxon>
        <taxon>Eurotiomycetes</taxon>
        <taxon>Chaetothyriomycetidae</taxon>
        <taxon>Chaetothyriales</taxon>
        <taxon>Herpotrichiellaceae</taxon>
        <taxon>Cladophialophora</taxon>
    </lineage>
</organism>
<comment type="caution">
    <text evidence="5">The sequence shown here is derived from an EMBL/GenBank/DDBJ whole genome shotgun (WGS) entry which is preliminary data.</text>
</comment>
<keyword evidence="6" id="KW-1185">Reference proteome</keyword>
<dbReference type="EMBL" id="JAPDRK010000030">
    <property type="protein sequence ID" value="KAJ9601962.1"/>
    <property type="molecule type" value="Genomic_DNA"/>
</dbReference>
<evidence type="ECO:0000256" key="2">
    <source>
        <dbReference type="RuleBase" id="RU003494"/>
    </source>
</evidence>
<dbReference type="PROSITE" id="PS50404">
    <property type="entry name" value="GST_NTER"/>
    <property type="match status" value="1"/>
</dbReference>
<evidence type="ECO:0000313" key="6">
    <source>
        <dbReference type="Proteomes" id="UP001172673"/>
    </source>
</evidence>
<dbReference type="SUPFAM" id="SSF47616">
    <property type="entry name" value="GST C-terminal domain-like"/>
    <property type="match status" value="1"/>
</dbReference>
<reference evidence="5" key="1">
    <citation type="submission" date="2022-10" db="EMBL/GenBank/DDBJ databases">
        <title>Culturing micro-colonial fungi from biological soil crusts in the Mojave desert and describing Neophaeococcomyces mojavensis, and introducing the new genera and species Taxawa tesnikishii.</title>
        <authorList>
            <person name="Kurbessoian T."/>
            <person name="Stajich J.E."/>
        </authorList>
    </citation>
    <scope>NUCLEOTIDE SEQUENCE</scope>
    <source>
        <strain evidence="5">TK_41</strain>
    </source>
</reference>
<dbReference type="Gene3D" id="3.40.30.10">
    <property type="entry name" value="Glutaredoxin"/>
    <property type="match status" value="1"/>
</dbReference>
<dbReference type="SUPFAM" id="SSF52833">
    <property type="entry name" value="Thioredoxin-like"/>
    <property type="match status" value="1"/>
</dbReference>
<dbReference type="PANTHER" id="PTHR44051:SF2">
    <property type="entry name" value="HYPOTHETICAL GLUTATHIONE S-TRANSFERASE LIKE PROTEIN"/>
    <property type="match status" value="1"/>
</dbReference>
<evidence type="ECO:0000313" key="5">
    <source>
        <dbReference type="EMBL" id="KAJ9601962.1"/>
    </source>
</evidence>
<dbReference type="InterPro" id="IPR036249">
    <property type="entry name" value="Thioredoxin-like_sf"/>
</dbReference>
<dbReference type="Gene3D" id="1.20.1050.10">
    <property type="match status" value="1"/>
</dbReference>
<name>A0AA38WPX8_9EURO</name>
<dbReference type="Pfam" id="PF00043">
    <property type="entry name" value="GST_C"/>
    <property type="match status" value="1"/>
</dbReference>
<dbReference type="SFLD" id="SFLDG00358">
    <property type="entry name" value="Main_(cytGST)"/>
    <property type="match status" value="1"/>
</dbReference>
<comment type="similarity">
    <text evidence="1 2">Belongs to the GST superfamily.</text>
</comment>